<reference evidence="1" key="3">
    <citation type="submission" date="2022-06" db="UniProtKB">
        <authorList>
            <consortium name="EnsemblPlants"/>
        </authorList>
    </citation>
    <scope>IDENTIFICATION</scope>
</reference>
<name>A0A8R7TJB6_TRIUA</name>
<evidence type="ECO:0000313" key="2">
    <source>
        <dbReference type="Proteomes" id="UP000015106"/>
    </source>
</evidence>
<organism evidence="1 2">
    <name type="scientific">Triticum urartu</name>
    <name type="common">Red wild einkorn</name>
    <name type="synonym">Crithodium urartu</name>
    <dbReference type="NCBI Taxonomy" id="4572"/>
    <lineage>
        <taxon>Eukaryota</taxon>
        <taxon>Viridiplantae</taxon>
        <taxon>Streptophyta</taxon>
        <taxon>Embryophyta</taxon>
        <taxon>Tracheophyta</taxon>
        <taxon>Spermatophyta</taxon>
        <taxon>Magnoliopsida</taxon>
        <taxon>Liliopsida</taxon>
        <taxon>Poales</taxon>
        <taxon>Poaceae</taxon>
        <taxon>BOP clade</taxon>
        <taxon>Pooideae</taxon>
        <taxon>Triticodae</taxon>
        <taxon>Triticeae</taxon>
        <taxon>Triticinae</taxon>
        <taxon>Triticum</taxon>
    </lineage>
</organism>
<dbReference type="Proteomes" id="UP000015106">
    <property type="component" value="Chromosome 2"/>
</dbReference>
<sequence length="24" mass="2819">MKSTANFYWLRHLPLSMKSGHNVT</sequence>
<reference evidence="2" key="1">
    <citation type="journal article" date="2013" name="Nature">
        <title>Draft genome of the wheat A-genome progenitor Triticum urartu.</title>
        <authorList>
            <person name="Ling H.Q."/>
            <person name="Zhao S."/>
            <person name="Liu D."/>
            <person name="Wang J."/>
            <person name="Sun H."/>
            <person name="Zhang C."/>
            <person name="Fan H."/>
            <person name="Li D."/>
            <person name="Dong L."/>
            <person name="Tao Y."/>
            <person name="Gao C."/>
            <person name="Wu H."/>
            <person name="Li Y."/>
            <person name="Cui Y."/>
            <person name="Guo X."/>
            <person name="Zheng S."/>
            <person name="Wang B."/>
            <person name="Yu K."/>
            <person name="Liang Q."/>
            <person name="Yang W."/>
            <person name="Lou X."/>
            <person name="Chen J."/>
            <person name="Feng M."/>
            <person name="Jian J."/>
            <person name="Zhang X."/>
            <person name="Luo G."/>
            <person name="Jiang Y."/>
            <person name="Liu J."/>
            <person name="Wang Z."/>
            <person name="Sha Y."/>
            <person name="Zhang B."/>
            <person name="Wu H."/>
            <person name="Tang D."/>
            <person name="Shen Q."/>
            <person name="Xue P."/>
            <person name="Zou S."/>
            <person name="Wang X."/>
            <person name="Liu X."/>
            <person name="Wang F."/>
            <person name="Yang Y."/>
            <person name="An X."/>
            <person name="Dong Z."/>
            <person name="Zhang K."/>
            <person name="Zhang X."/>
            <person name="Luo M.C."/>
            <person name="Dvorak J."/>
            <person name="Tong Y."/>
            <person name="Wang J."/>
            <person name="Yang H."/>
            <person name="Li Z."/>
            <person name="Wang D."/>
            <person name="Zhang A."/>
            <person name="Wang J."/>
        </authorList>
    </citation>
    <scope>NUCLEOTIDE SEQUENCE</scope>
    <source>
        <strain evidence="2">cv. G1812</strain>
    </source>
</reference>
<dbReference type="Gramene" id="TuG1812G0200003676.01.T06">
    <property type="protein sequence ID" value="TuG1812G0200003676.01.T06"/>
    <property type="gene ID" value="TuG1812G0200003676.01"/>
</dbReference>
<reference evidence="1" key="2">
    <citation type="submission" date="2018-03" db="EMBL/GenBank/DDBJ databases">
        <title>The Triticum urartu genome reveals the dynamic nature of wheat genome evolution.</title>
        <authorList>
            <person name="Ling H."/>
            <person name="Ma B."/>
            <person name="Shi X."/>
            <person name="Liu H."/>
            <person name="Dong L."/>
            <person name="Sun H."/>
            <person name="Cao Y."/>
            <person name="Gao Q."/>
            <person name="Zheng S."/>
            <person name="Li Y."/>
            <person name="Yu Y."/>
            <person name="Du H."/>
            <person name="Qi M."/>
            <person name="Li Y."/>
            <person name="Yu H."/>
            <person name="Cui Y."/>
            <person name="Wang N."/>
            <person name="Chen C."/>
            <person name="Wu H."/>
            <person name="Zhao Y."/>
            <person name="Zhang J."/>
            <person name="Li Y."/>
            <person name="Zhou W."/>
            <person name="Zhang B."/>
            <person name="Hu W."/>
            <person name="Eijk M."/>
            <person name="Tang J."/>
            <person name="Witsenboer H."/>
            <person name="Zhao S."/>
            <person name="Li Z."/>
            <person name="Zhang A."/>
            <person name="Wang D."/>
            <person name="Liang C."/>
        </authorList>
    </citation>
    <scope>NUCLEOTIDE SEQUENCE [LARGE SCALE GENOMIC DNA]</scope>
    <source>
        <strain evidence="1">cv. G1812</strain>
    </source>
</reference>
<dbReference type="EnsemblPlants" id="TuG1812G0200003676.01.T06">
    <property type="protein sequence ID" value="TuG1812G0200003676.01.T06"/>
    <property type="gene ID" value="TuG1812G0200003676.01"/>
</dbReference>
<protein>
    <submittedName>
        <fullName evidence="1">Uncharacterized protein</fullName>
    </submittedName>
</protein>
<proteinExistence type="predicted"/>
<dbReference type="AlphaFoldDB" id="A0A8R7TJB6"/>
<accession>A0A8R7TJB6</accession>
<keyword evidence="2" id="KW-1185">Reference proteome</keyword>
<evidence type="ECO:0000313" key="1">
    <source>
        <dbReference type="EnsemblPlants" id="TuG1812G0200003676.01.T06"/>
    </source>
</evidence>